<dbReference type="SMART" id="SM00562">
    <property type="entry name" value="NDK"/>
    <property type="match status" value="2"/>
</dbReference>
<feature type="domain" description="Thioredoxin" evidence="2">
    <location>
        <begin position="1"/>
        <end position="115"/>
    </location>
</feature>
<proteinExistence type="inferred from homology"/>
<dbReference type="Pfam" id="PF00334">
    <property type="entry name" value="NDK"/>
    <property type="match status" value="3"/>
</dbReference>
<dbReference type="GO" id="GO:0016607">
    <property type="term" value="C:nuclear speck"/>
    <property type="evidence" value="ECO:0007669"/>
    <property type="project" value="Ensembl"/>
</dbReference>
<dbReference type="PROSITE" id="PS51374">
    <property type="entry name" value="NDPK_LIKE"/>
    <property type="match status" value="3"/>
</dbReference>
<dbReference type="InterPro" id="IPR036249">
    <property type="entry name" value="Thioredoxin-like_sf"/>
</dbReference>
<protein>
    <submittedName>
        <fullName evidence="3">NME/NM23 family member 8</fullName>
    </submittedName>
</protein>
<dbReference type="Gene3D" id="3.40.30.10">
    <property type="entry name" value="Glutaredoxin"/>
    <property type="match status" value="1"/>
</dbReference>
<evidence type="ECO:0000313" key="4">
    <source>
        <dbReference type="Proteomes" id="UP000694407"/>
    </source>
</evidence>
<dbReference type="GO" id="GO:0036157">
    <property type="term" value="C:outer dynein arm"/>
    <property type="evidence" value="ECO:0007669"/>
    <property type="project" value="Ensembl"/>
</dbReference>
<dbReference type="GO" id="GO:0006308">
    <property type="term" value="P:DNA catabolic process"/>
    <property type="evidence" value="ECO:0007669"/>
    <property type="project" value="Ensembl"/>
</dbReference>
<dbReference type="InterPro" id="IPR017937">
    <property type="entry name" value="Thioredoxin_CS"/>
</dbReference>
<dbReference type="PANTHER" id="PTHR46135:SF2">
    <property type="entry name" value="THIOREDOXIN DOMAIN-CONTAINING PROTEIN 3"/>
    <property type="match status" value="1"/>
</dbReference>
<dbReference type="SUPFAM" id="SSF54919">
    <property type="entry name" value="Nucleoside diphosphate kinase, NDK"/>
    <property type="match status" value="3"/>
</dbReference>
<dbReference type="InterPro" id="IPR051766">
    <property type="entry name" value="TXND_domain-containing"/>
</dbReference>
<dbReference type="Pfam" id="PF00085">
    <property type="entry name" value="Thioredoxin"/>
    <property type="match status" value="1"/>
</dbReference>
<keyword evidence="4" id="KW-1185">Reference proteome</keyword>
<organism evidence="3 4">
    <name type="scientific">Marmota marmota marmota</name>
    <name type="common">Alpine marmot</name>
    <dbReference type="NCBI Taxonomy" id="9994"/>
    <lineage>
        <taxon>Eukaryota</taxon>
        <taxon>Metazoa</taxon>
        <taxon>Chordata</taxon>
        <taxon>Craniata</taxon>
        <taxon>Vertebrata</taxon>
        <taxon>Euteleostomi</taxon>
        <taxon>Mammalia</taxon>
        <taxon>Eutheria</taxon>
        <taxon>Euarchontoglires</taxon>
        <taxon>Glires</taxon>
        <taxon>Rodentia</taxon>
        <taxon>Sciuromorpha</taxon>
        <taxon>Sciuridae</taxon>
        <taxon>Xerinae</taxon>
        <taxon>Marmotini</taxon>
        <taxon>Marmota</taxon>
    </lineage>
</organism>
<dbReference type="PANTHER" id="PTHR46135">
    <property type="entry name" value="NME/NM23 FAMILY MEMBER 8"/>
    <property type="match status" value="1"/>
</dbReference>
<dbReference type="GO" id="GO:0008296">
    <property type="term" value="F:3'-5'-DNA exonuclease activity"/>
    <property type="evidence" value="ECO:0007669"/>
    <property type="project" value="Ensembl"/>
</dbReference>
<dbReference type="AlphaFoldDB" id="A0A8C5ZDC4"/>
<dbReference type="InterPro" id="IPR013766">
    <property type="entry name" value="Thioredoxin_domain"/>
</dbReference>
<dbReference type="PROSITE" id="PS51352">
    <property type="entry name" value="THIOREDOXIN_2"/>
    <property type="match status" value="1"/>
</dbReference>
<evidence type="ECO:0000256" key="1">
    <source>
        <dbReference type="PROSITE-ProRule" id="PRU00706"/>
    </source>
</evidence>
<evidence type="ECO:0000259" key="2">
    <source>
        <dbReference type="PROSITE" id="PS51352"/>
    </source>
</evidence>
<reference evidence="3" key="2">
    <citation type="submission" date="2025-09" db="UniProtKB">
        <authorList>
            <consortium name="Ensembl"/>
        </authorList>
    </citation>
    <scope>IDENTIFICATION</scope>
</reference>
<dbReference type="GeneTree" id="ENSGT00940000161182"/>
<dbReference type="PROSITE" id="PS00194">
    <property type="entry name" value="THIOREDOXIN_1"/>
    <property type="match status" value="1"/>
</dbReference>
<comment type="caution">
    <text evidence="1">Lacks conserved residue(s) required for the propagation of feature annotation.</text>
</comment>
<comment type="similarity">
    <text evidence="1">Belongs to the NDK family.</text>
</comment>
<dbReference type="CDD" id="cd04416">
    <property type="entry name" value="NDPk_TX"/>
    <property type="match status" value="2"/>
</dbReference>
<dbReference type="GO" id="GO:0097225">
    <property type="term" value="C:sperm midpiece"/>
    <property type="evidence" value="ECO:0007669"/>
    <property type="project" value="Ensembl"/>
</dbReference>
<sequence length="588" mass="67191">MASKKREVQLQTVINSQSQWDVMLQNKGLTVIDVYQAWCGPCKAVQPLFRKMKNELNEDEILHFVVAEADSIVTLHSFKDKCEPVFLLSLNGKIIAKIEGANAPLINRKVTNLINEERKIIAGEMERPEYNEILLMDLDSEENEEAHGDNVEEHYSIILIKPDAVVSNKALEIKEKIIKEGYVIEVEEALMLTEGQVRDFYGQIEDEPDFEDFVSLMTTGLSYVLVVSPGNEKPDSLEEAQLDIESNEPPEDLPEAEVNDTLVVTMKKQDSLQELLDQQHISQYCDIEDDATNVARLLDVFFPDFKLMKSKKEGKTMALLRPDLVHERKDEVLDVIEAEGFKILFQRQIELSEEEAQMLCQEYENEDYYDKLIENMMSGPSLLLVLLRENGLQYWKKLLGPTNVNEVNEDFPESLCARFAMDGLPFNQLYGSNSSEIAQRDIEYFFPLQSTLALIKPHVTHEQREIILKIIKDSGFELTQLKEIVLTPEEAKKVYFRIENKEFYKDVLAVLAEGPSLIMVLTRWNAIAEWRRLIGTVDPEEARLLSPESIRARFGINILKNAVHGASNTLEASEAISRVFGDDENPEN</sequence>
<accession>A0A8C5ZDC4</accession>
<dbReference type="InterPro" id="IPR034907">
    <property type="entry name" value="NDK-like_dom"/>
</dbReference>
<dbReference type="Proteomes" id="UP000694407">
    <property type="component" value="Unplaced"/>
</dbReference>
<dbReference type="Gene3D" id="3.30.70.141">
    <property type="entry name" value="Nucleoside diphosphate kinase-like domain"/>
    <property type="match status" value="3"/>
</dbReference>
<name>A0A8C5ZDC4_MARMA</name>
<dbReference type="GO" id="GO:0008017">
    <property type="term" value="F:microtubule binding"/>
    <property type="evidence" value="ECO:0007669"/>
    <property type="project" value="Ensembl"/>
</dbReference>
<dbReference type="GO" id="GO:0005829">
    <property type="term" value="C:cytosol"/>
    <property type="evidence" value="ECO:0007669"/>
    <property type="project" value="Ensembl"/>
</dbReference>
<dbReference type="GO" id="GO:0060271">
    <property type="term" value="P:cilium assembly"/>
    <property type="evidence" value="ECO:0007669"/>
    <property type="project" value="Ensembl"/>
</dbReference>
<dbReference type="InterPro" id="IPR036850">
    <property type="entry name" value="NDK-like_dom_sf"/>
</dbReference>
<dbReference type="GO" id="GO:0034614">
    <property type="term" value="P:cellular response to reactive oxygen species"/>
    <property type="evidence" value="ECO:0007669"/>
    <property type="project" value="Ensembl"/>
</dbReference>
<gene>
    <name evidence="3" type="primary">NME8</name>
</gene>
<reference evidence="3" key="1">
    <citation type="submission" date="2025-08" db="UniProtKB">
        <authorList>
            <consortium name="Ensembl"/>
        </authorList>
    </citation>
    <scope>IDENTIFICATION</scope>
</reference>
<dbReference type="GO" id="GO:0030317">
    <property type="term" value="P:flagellated sperm motility"/>
    <property type="evidence" value="ECO:0007669"/>
    <property type="project" value="Ensembl"/>
</dbReference>
<dbReference type="Ensembl" id="ENSMMMT00000015086.1">
    <property type="protein sequence ID" value="ENSMMMP00000013206.1"/>
    <property type="gene ID" value="ENSMMMG00000011768.1"/>
</dbReference>
<dbReference type="SUPFAM" id="SSF52833">
    <property type="entry name" value="Thioredoxin-like"/>
    <property type="match status" value="1"/>
</dbReference>
<evidence type="ECO:0000313" key="3">
    <source>
        <dbReference type="Ensembl" id="ENSMMMP00000013206.1"/>
    </source>
</evidence>
<dbReference type="GO" id="GO:0097228">
    <property type="term" value="C:sperm principal piece"/>
    <property type="evidence" value="ECO:0007669"/>
    <property type="project" value="Ensembl"/>
</dbReference>
<dbReference type="CDD" id="cd02948">
    <property type="entry name" value="TRX_NDPK"/>
    <property type="match status" value="1"/>
</dbReference>
<dbReference type="GO" id="GO:0097598">
    <property type="term" value="C:sperm cytoplasmic droplet"/>
    <property type="evidence" value="ECO:0007669"/>
    <property type="project" value="Ensembl"/>
</dbReference>